<dbReference type="EMBL" id="FWZT01000004">
    <property type="protein sequence ID" value="SMF07094.1"/>
    <property type="molecule type" value="Genomic_DNA"/>
</dbReference>
<keyword evidence="2" id="KW-1185">Reference proteome</keyword>
<dbReference type="STRING" id="1513793.SAMN06296036_104191"/>
<sequence>MLRLYFFLGLISFACGYSDYERVVYPQASPQELAGDTTCALSFAAYDYLVKDAIAMSCTSGCHELGGIGEAALKFTGDTQDDSTLLLDWLRTQENLFLDKATGRIDHLGGPALDAMGEQDMLNFKNIQDYCRT</sequence>
<accession>A0A1Y6BEE1</accession>
<dbReference type="AlphaFoldDB" id="A0A1Y6BEE1"/>
<evidence type="ECO:0000313" key="2">
    <source>
        <dbReference type="Proteomes" id="UP000192907"/>
    </source>
</evidence>
<dbReference type="RefSeq" id="WP_159455211.1">
    <property type="nucleotide sequence ID" value="NZ_SLZT01000004.1"/>
</dbReference>
<evidence type="ECO:0000313" key="1">
    <source>
        <dbReference type="EMBL" id="SMF07094.1"/>
    </source>
</evidence>
<organism evidence="1 2">
    <name type="scientific">Pseudobacteriovorax antillogorgiicola</name>
    <dbReference type="NCBI Taxonomy" id="1513793"/>
    <lineage>
        <taxon>Bacteria</taxon>
        <taxon>Pseudomonadati</taxon>
        <taxon>Bdellovibrionota</taxon>
        <taxon>Oligoflexia</taxon>
        <taxon>Oligoflexales</taxon>
        <taxon>Pseudobacteriovoracaceae</taxon>
        <taxon>Pseudobacteriovorax</taxon>
    </lineage>
</organism>
<proteinExistence type="predicted"/>
<protein>
    <submittedName>
        <fullName evidence="1">Uncharacterized protein</fullName>
    </submittedName>
</protein>
<dbReference type="Proteomes" id="UP000192907">
    <property type="component" value="Unassembled WGS sequence"/>
</dbReference>
<gene>
    <name evidence="1" type="ORF">SAMN06296036_104191</name>
</gene>
<reference evidence="2" key="1">
    <citation type="submission" date="2017-04" db="EMBL/GenBank/DDBJ databases">
        <authorList>
            <person name="Varghese N."/>
            <person name="Submissions S."/>
        </authorList>
    </citation>
    <scope>NUCLEOTIDE SEQUENCE [LARGE SCALE GENOMIC DNA]</scope>
    <source>
        <strain evidence="2">RKEM611</strain>
    </source>
</reference>
<dbReference type="PROSITE" id="PS51257">
    <property type="entry name" value="PROKAR_LIPOPROTEIN"/>
    <property type="match status" value="1"/>
</dbReference>
<name>A0A1Y6BEE1_9BACT</name>